<name>A0A2T6FRF3_9BACL</name>
<accession>A0A2T6FRF3</accession>
<gene>
    <name evidence="4" type="ORF">C8Z91_35220</name>
</gene>
<proteinExistence type="inferred from homology"/>
<sequence>MNENKVSFITCYNDEVLYQECLKYIHALKVPEGLEIETLGIVGAESMATGYNKAMQSSDAKYKVYLHQDTFIMNKDFISDVLTLFQNNPQVGLLGMVGAIEIPTNAVWWDARDKVGRVYESHSGKMNLLSFGEVTTDHTVVAAIDGFIMITQYDISWREDLFNGWHFYDLSQSTEFVKAGFDVAVPKQNKPWCIHDCGIVNVSNGFNHFKNIFLEEYSRFLFPKVSILIPTCNRPYYLELALKSALAQTYPHTEVIISDDSEDDISQKVVEPYLEAYPHLKYYKNKKEKWLGNFQNLLELSSGKYIAFLADDDLFHPNKVEKMAFYLSQFEEVTLVTSHRQLIDENGRELHPIPATRKLFEEDTFIDGIELGNFVLSNCLNVIGEASTVIFRKNDLRERIGFYRGKNSIMGDISSWISLLSLGKAVYIAETLNYFRMHKEQIGQNPSKTLVPAIKDWLTLINDSREDGFLKDDIQYKKALTSYLKQSINYLELLYQSNDKVTIENFGLYDSFDFALRDLT</sequence>
<keyword evidence="4" id="KW-0808">Transferase</keyword>
<dbReference type="EMBL" id="PYHP01000104">
    <property type="protein sequence ID" value="PUA34490.1"/>
    <property type="molecule type" value="Genomic_DNA"/>
</dbReference>
<organism evidence="4 5">
    <name type="scientific">Paenibacillus elgii</name>
    <dbReference type="NCBI Taxonomy" id="189691"/>
    <lineage>
        <taxon>Bacteria</taxon>
        <taxon>Bacillati</taxon>
        <taxon>Bacillota</taxon>
        <taxon>Bacilli</taxon>
        <taxon>Bacillales</taxon>
        <taxon>Paenibacillaceae</taxon>
        <taxon>Paenibacillus</taxon>
    </lineage>
</organism>
<dbReference type="AlphaFoldDB" id="A0A2T6FRF3"/>
<feature type="domain" description="Glycosyltransferase 2-like" evidence="2">
    <location>
        <begin position="226"/>
        <end position="352"/>
    </location>
</feature>
<comment type="similarity">
    <text evidence="1">Belongs to the glycosyltransferase 2 family.</text>
</comment>
<dbReference type="RefSeq" id="WP_108535278.1">
    <property type="nucleotide sequence ID" value="NZ_PYHP01000104.1"/>
</dbReference>
<dbReference type="InterPro" id="IPR001173">
    <property type="entry name" value="Glyco_trans_2-like"/>
</dbReference>
<dbReference type="PANTHER" id="PTHR22916:SF3">
    <property type="entry name" value="UDP-GLCNAC:BETAGAL BETA-1,3-N-ACETYLGLUCOSAMINYLTRANSFERASE-LIKE PROTEIN 1"/>
    <property type="match status" value="1"/>
</dbReference>
<evidence type="ECO:0000313" key="4">
    <source>
        <dbReference type="EMBL" id="PUA34490.1"/>
    </source>
</evidence>
<evidence type="ECO:0000256" key="1">
    <source>
        <dbReference type="ARBA" id="ARBA00006739"/>
    </source>
</evidence>
<protein>
    <submittedName>
        <fullName evidence="4">Glycosyl transferase</fullName>
    </submittedName>
</protein>
<feature type="domain" description="Streptomycin biosynthesis protein StrF" evidence="3">
    <location>
        <begin position="7"/>
        <end position="217"/>
    </location>
</feature>
<comment type="caution">
    <text evidence="4">The sequence shown here is derived from an EMBL/GenBank/DDBJ whole genome shotgun (WGS) entry which is preliminary data.</text>
</comment>
<dbReference type="InterPro" id="IPR029044">
    <property type="entry name" value="Nucleotide-diphossugar_trans"/>
</dbReference>
<dbReference type="PANTHER" id="PTHR22916">
    <property type="entry name" value="GLYCOSYLTRANSFERASE"/>
    <property type="match status" value="1"/>
</dbReference>
<dbReference type="GO" id="GO:0016758">
    <property type="term" value="F:hexosyltransferase activity"/>
    <property type="evidence" value="ECO:0007669"/>
    <property type="project" value="UniProtKB-ARBA"/>
</dbReference>
<evidence type="ECO:0000259" key="3">
    <source>
        <dbReference type="Pfam" id="PF13712"/>
    </source>
</evidence>
<evidence type="ECO:0000313" key="5">
    <source>
        <dbReference type="Proteomes" id="UP000244184"/>
    </source>
</evidence>
<dbReference type="Pfam" id="PF13712">
    <property type="entry name" value="Glyco_tranf_2_5"/>
    <property type="match status" value="1"/>
</dbReference>
<dbReference type="Pfam" id="PF00535">
    <property type="entry name" value="Glycos_transf_2"/>
    <property type="match status" value="1"/>
</dbReference>
<dbReference type="SUPFAM" id="SSF53448">
    <property type="entry name" value="Nucleotide-diphospho-sugar transferases"/>
    <property type="match status" value="2"/>
</dbReference>
<dbReference type="InterPro" id="IPR059123">
    <property type="entry name" value="StrF_dom"/>
</dbReference>
<evidence type="ECO:0000259" key="2">
    <source>
        <dbReference type="Pfam" id="PF00535"/>
    </source>
</evidence>
<dbReference type="Gene3D" id="3.90.550.10">
    <property type="entry name" value="Spore Coat Polysaccharide Biosynthesis Protein SpsA, Chain A"/>
    <property type="match status" value="2"/>
</dbReference>
<reference evidence="4 5" key="1">
    <citation type="submission" date="2018-03" db="EMBL/GenBank/DDBJ databases">
        <title>Genome sequence of Paenibacillus elgii strain AC13 an antimicrobial compound producing bacteria.</title>
        <authorList>
            <person name="Kurokawa A.S."/>
            <person name="Araujo J.F."/>
            <person name="Costa R.A."/>
            <person name="Ortega D.B."/>
            <person name="Pires A.S."/>
            <person name="Pappas G.J.Jr."/>
            <person name="Franco O.L."/>
            <person name="Barreto C."/>
            <person name="Magalhaes B.S."/>
            <person name="Kruger R.H."/>
        </authorList>
    </citation>
    <scope>NUCLEOTIDE SEQUENCE [LARGE SCALE GENOMIC DNA]</scope>
    <source>
        <strain evidence="4 5">AC13</strain>
    </source>
</reference>
<dbReference type="Proteomes" id="UP000244184">
    <property type="component" value="Unassembled WGS sequence"/>
</dbReference>